<gene>
    <name evidence="1" type="ORF">H8S54_06880</name>
</gene>
<dbReference type="RefSeq" id="WP_173766643.1">
    <property type="nucleotide sequence ID" value="NZ_JACOOT010000014.1"/>
</dbReference>
<dbReference type="EMBL" id="JACOOT010000014">
    <property type="protein sequence ID" value="MBC5650842.1"/>
    <property type="molecule type" value="Genomic_DNA"/>
</dbReference>
<evidence type="ECO:0000313" key="2">
    <source>
        <dbReference type="Proteomes" id="UP000652847"/>
    </source>
</evidence>
<dbReference type="Pfam" id="PF14196">
    <property type="entry name" value="ATC_hydrolase"/>
    <property type="match status" value="1"/>
</dbReference>
<comment type="caution">
    <text evidence="1">The sequence shown here is derived from an EMBL/GenBank/DDBJ whole genome shotgun (WGS) entry which is preliminary data.</text>
</comment>
<sequence length="97" mass="11448">MKKRAYMVSQYGKCYEQYCREYFYHPFFLRGKCTSAGWPCSFGKLPYLCRTDHFLAEVMHARLIRTKTEALGGDCCDYWYVGDQSPALTEYEDLPKI</sequence>
<dbReference type="Proteomes" id="UP000652847">
    <property type="component" value="Unassembled WGS sequence"/>
</dbReference>
<dbReference type="InterPro" id="IPR026002">
    <property type="entry name" value="ATC_hydrolase-like"/>
</dbReference>
<evidence type="ECO:0000313" key="1">
    <source>
        <dbReference type="EMBL" id="MBC5650842.1"/>
    </source>
</evidence>
<protein>
    <submittedName>
        <fullName evidence="1">L-2-amino-thiazoline-4-carboxylic acid hydrolase</fullName>
    </submittedName>
</protein>
<dbReference type="GO" id="GO:0016787">
    <property type="term" value="F:hydrolase activity"/>
    <property type="evidence" value="ECO:0007669"/>
    <property type="project" value="UniProtKB-KW"/>
</dbReference>
<organism evidence="1 2">
    <name type="scientific">Blautia segnis</name>
    <dbReference type="NCBI Taxonomy" id="2763030"/>
    <lineage>
        <taxon>Bacteria</taxon>
        <taxon>Bacillati</taxon>
        <taxon>Bacillota</taxon>
        <taxon>Clostridia</taxon>
        <taxon>Lachnospirales</taxon>
        <taxon>Lachnospiraceae</taxon>
        <taxon>Blautia</taxon>
    </lineage>
</organism>
<keyword evidence="2" id="KW-1185">Reference proteome</keyword>
<name>A0A8I0DRP6_9FIRM</name>
<dbReference type="AlphaFoldDB" id="A0A8I0DRP6"/>
<keyword evidence="1" id="KW-0378">Hydrolase</keyword>
<reference evidence="1 2" key="1">
    <citation type="submission" date="2020-08" db="EMBL/GenBank/DDBJ databases">
        <title>Genome public.</title>
        <authorList>
            <person name="Liu C."/>
            <person name="Sun Q."/>
        </authorList>
    </citation>
    <scope>NUCLEOTIDE SEQUENCE [LARGE SCALE GENOMIC DNA]</scope>
    <source>
        <strain evidence="1 2">BX17</strain>
    </source>
</reference>
<accession>A0A8I0DRP6</accession>
<proteinExistence type="predicted"/>